<accession>A0A2W0CJP4</accession>
<keyword evidence="1" id="KW-0732">Signal</keyword>
<sequence length="185" mass="21142">MPKWSKKSLLIVLVLIFLAVIAACSSKEQTDEEKLTELFKDSIANSVKNTESTSEVEPPTVESKLREISNFITMDIWNEGFVNISSYTSRGTDALGQTMDMDFTMERLGKSMEKKAEYDTYMQGLDPKYDDFKLVWTKLSNEIDTLYSKLKEDKPSANDENYEFDTGLFAQYQGAFKNDVMDLNP</sequence>
<evidence type="ECO:0008006" key="4">
    <source>
        <dbReference type="Google" id="ProtNLM"/>
    </source>
</evidence>
<evidence type="ECO:0000313" key="2">
    <source>
        <dbReference type="EMBL" id="PYY31129.1"/>
    </source>
</evidence>
<dbReference type="AlphaFoldDB" id="A0A2W0CJP4"/>
<dbReference type="PROSITE" id="PS51257">
    <property type="entry name" value="PROKAR_LIPOPROTEIN"/>
    <property type="match status" value="1"/>
</dbReference>
<dbReference type="EMBL" id="PRLG01000002">
    <property type="protein sequence ID" value="PYY31129.1"/>
    <property type="molecule type" value="Genomic_DNA"/>
</dbReference>
<protein>
    <recommendedName>
        <fullName evidence="4">Lipoprotein</fullName>
    </recommendedName>
</protein>
<dbReference type="OrthoDB" id="2612216at2"/>
<gene>
    <name evidence="2" type="ORF">PIL02S_00210</name>
</gene>
<proteinExistence type="predicted"/>
<reference evidence="2 3" key="1">
    <citation type="submission" date="2018-01" db="EMBL/GenBank/DDBJ databases">
        <title>Genome sequence of the PGP bacterium Paenibacillus illinoisensis E3.</title>
        <authorList>
            <person name="Rolli E."/>
            <person name="Marasco R."/>
            <person name="Bessem C."/>
            <person name="Michoud G."/>
            <person name="Gaiarsa S."/>
            <person name="Borin S."/>
            <person name="Daffonchio D."/>
        </authorList>
    </citation>
    <scope>NUCLEOTIDE SEQUENCE [LARGE SCALE GENOMIC DNA]</scope>
    <source>
        <strain evidence="2 3">E3</strain>
    </source>
</reference>
<organism evidence="2 3">
    <name type="scientific">Paenibacillus illinoisensis</name>
    <dbReference type="NCBI Taxonomy" id="59845"/>
    <lineage>
        <taxon>Bacteria</taxon>
        <taxon>Bacillati</taxon>
        <taxon>Bacillota</taxon>
        <taxon>Bacilli</taxon>
        <taxon>Bacillales</taxon>
        <taxon>Paenibacillaceae</taxon>
        <taxon>Paenibacillus</taxon>
    </lineage>
</organism>
<feature type="signal peptide" evidence="1">
    <location>
        <begin position="1"/>
        <end position="22"/>
    </location>
</feature>
<dbReference type="RefSeq" id="WP_110755609.1">
    <property type="nucleotide sequence ID" value="NZ_PRLG01000002.1"/>
</dbReference>
<evidence type="ECO:0000256" key="1">
    <source>
        <dbReference type="SAM" id="SignalP"/>
    </source>
</evidence>
<feature type="chain" id="PRO_5038839078" description="Lipoprotein" evidence="1">
    <location>
        <begin position="23"/>
        <end position="185"/>
    </location>
</feature>
<evidence type="ECO:0000313" key="3">
    <source>
        <dbReference type="Proteomes" id="UP000247459"/>
    </source>
</evidence>
<dbReference type="Proteomes" id="UP000247459">
    <property type="component" value="Unassembled WGS sequence"/>
</dbReference>
<comment type="caution">
    <text evidence="2">The sequence shown here is derived from an EMBL/GenBank/DDBJ whole genome shotgun (WGS) entry which is preliminary data.</text>
</comment>
<name>A0A2W0CJP4_9BACL</name>